<reference evidence="2 3" key="1">
    <citation type="submission" date="2024-06" db="EMBL/GenBank/DDBJ databases">
        <title>Sorghum-associated microbial communities from plants grown in Nebraska, USA.</title>
        <authorList>
            <person name="Schachtman D."/>
        </authorList>
    </citation>
    <scope>NUCLEOTIDE SEQUENCE [LARGE SCALE GENOMIC DNA]</scope>
    <source>
        <strain evidence="2 3">2857</strain>
    </source>
</reference>
<comment type="caution">
    <text evidence="2">The sequence shown here is derived from an EMBL/GenBank/DDBJ whole genome shotgun (WGS) entry which is preliminary data.</text>
</comment>
<gene>
    <name evidence="2" type="ORF">ABIE21_001909</name>
</gene>
<dbReference type="Proteomes" id="UP001549257">
    <property type="component" value="Unassembled WGS sequence"/>
</dbReference>
<dbReference type="PANTHER" id="PTHR43546">
    <property type="entry name" value="UPF0173 METAL-DEPENDENT HYDROLASE MJ1163-RELATED"/>
    <property type="match status" value="1"/>
</dbReference>
<dbReference type="InterPro" id="IPR050114">
    <property type="entry name" value="UPF0173_UPF0282_UlaG_hydrolase"/>
</dbReference>
<evidence type="ECO:0000313" key="2">
    <source>
        <dbReference type="EMBL" id="MET4582399.1"/>
    </source>
</evidence>
<organism evidence="2 3">
    <name type="scientific">Conyzicola nivalis</name>
    <dbReference type="NCBI Taxonomy" id="1477021"/>
    <lineage>
        <taxon>Bacteria</taxon>
        <taxon>Bacillati</taxon>
        <taxon>Actinomycetota</taxon>
        <taxon>Actinomycetes</taxon>
        <taxon>Micrococcales</taxon>
        <taxon>Microbacteriaceae</taxon>
        <taxon>Conyzicola</taxon>
    </lineage>
</organism>
<dbReference type="InterPro" id="IPR001279">
    <property type="entry name" value="Metallo-B-lactamas"/>
</dbReference>
<dbReference type="SMART" id="SM00849">
    <property type="entry name" value="Lactamase_B"/>
    <property type="match status" value="1"/>
</dbReference>
<dbReference type="SUPFAM" id="SSF56281">
    <property type="entry name" value="Metallo-hydrolase/oxidoreductase"/>
    <property type="match status" value="1"/>
</dbReference>
<sequence length="280" mass="30438">MAPVTTMFLGTSTVLVSDGTTSLLVDGYFTRPPLRRLLTNARPDGRLIDWALQRAGIDRLDLVLVSHSHIDHALDAPVVADVTGARLAGSPSTRMIATGYGLGIDGFVPLEAGEAIAVGAFTLTPVHAVHSPGDRYPGTIDAPVTLPARASQFRTGDCYSFHFDHPEGRVLVHASANFVPGALDDYPSDVFYLGAAGAGRQDNAWRDHYWTETVVATGAQTVFPVHFDRFWRPLSKPLAPMPKSADDLSLALAGWTARAHGERIDFRMPELWRRETVERA</sequence>
<evidence type="ECO:0000313" key="3">
    <source>
        <dbReference type="Proteomes" id="UP001549257"/>
    </source>
</evidence>
<dbReference type="EMBL" id="JBEPSJ010000002">
    <property type="protein sequence ID" value="MET4582399.1"/>
    <property type="molecule type" value="Genomic_DNA"/>
</dbReference>
<protein>
    <submittedName>
        <fullName evidence="2">L-ascorbate metabolism protein UlaG (Beta-lactamase superfamily)</fullName>
    </submittedName>
</protein>
<name>A0ABV2QMX2_9MICO</name>
<accession>A0ABV2QMX2</accession>
<dbReference type="Pfam" id="PF12706">
    <property type="entry name" value="Lactamase_B_2"/>
    <property type="match status" value="1"/>
</dbReference>
<keyword evidence="3" id="KW-1185">Reference proteome</keyword>
<feature type="domain" description="Metallo-beta-lactamase" evidence="1">
    <location>
        <begin position="10"/>
        <end position="226"/>
    </location>
</feature>
<dbReference type="RefSeq" id="WP_354024591.1">
    <property type="nucleotide sequence ID" value="NZ_JBEPSJ010000002.1"/>
</dbReference>
<evidence type="ECO:0000259" key="1">
    <source>
        <dbReference type="SMART" id="SM00849"/>
    </source>
</evidence>
<dbReference type="Gene3D" id="3.60.15.10">
    <property type="entry name" value="Ribonuclease Z/Hydroxyacylglutathione hydrolase-like"/>
    <property type="match status" value="1"/>
</dbReference>
<dbReference type="InterPro" id="IPR036866">
    <property type="entry name" value="RibonucZ/Hydroxyglut_hydro"/>
</dbReference>
<proteinExistence type="predicted"/>